<feature type="compositionally biased region" description="Polar residues" evidence="1">
    <location>
        <begin position="184"/>
        <end position="205"/>
    </location>
</feature>
<organism evidence="2 3">
    <name type="scientific">Oldenlandia corymbosa var. corymbosa</name>
    <dbReference type="NCBI Taxonomy" id="529605"/>
    <lineage>
        <taxon>Eukaryota</taxon>
        <taxon>Viridiplantae</taxon>
        <taxon>Streptophyta</taxon>
        <taxon>Embryophyta</taxon>
        <taxon>Tracheophyta</taxon>
        <taxon>Spermatophyta</taxon>
        <taxon>Magnoliopsida</taxon>
        <taxon>eudicotyledons</taxon>
        <taxon>Gunneridae</taxon>
        <taxon>Pentapetalae</taxon>
        <taxon>asterids</taxon>
        <taxon>lamiids</taxon>
        <taxon>Gentianales</taxon>
        <taxon>Rubiaceae</taxon>
        <taxon>Rubioideae</taxon>
        <taxon>Spermacoceae</taxon>
        <taxon>Hedyotis-Oldenlandia complex</taxon>
        <taxon>Oldenlandia</taxon>
    </lineage>
</organism>
<accession>A0AAV1CKE2</accession>
<evidence type="ECO:0000313" key="2">
    <source>
        <dbReference type="EMBL" id="CAI9095887.1"/>
    </source>
</evidence>
<protein>
    <submittedName>
        <fullName evidence="2">OLC1v1031917C1</fullName>
    </submittedName>
</protein>
<dbReference type="EMBL" id="OX459119">
    <property type="protein sequence ID" value="CAI9095887.1"/>
    <property type="molecule type" value="Genomic_DNA"/>
</dbReference>
<feature type="region of interest" description="Disordered" evidence="1">
    <location>
        <begin position="131"/>
        <end position="153"/>
    </location>
</feature>
<feature type="region of interest" description="Disordered" evidence="1">
    <location>
        <begin position="184"/>
        <end position="210"/>
    </location>
</feature>
<gene>
    <name evidence="2" type="ORF">OLC1_LOCUS6764</name>
</gene>
<evidence type="ECO:0000256" key="1">
    <source>
        <dbReference type="SAM" id="MobiDB-lite"/>
    </source>
</evidence>
<keyword evidence="3" id="KW-1185">Reference proteome</keyword>
<evidence type="ECO:0000313" key="3">
    <source>
        <dbReference type="Proteomes" id="UP001161247"/>
    </source>
</evidence>
<reference evidence="2" key="1">
    <citation type="submission" date="2023-03" db="EMBL/GenBank/DDBJ databases">
        <authorList>
            <person name="Julca I."/>
        </authorList>
    </citation>
    <scope>NUCLEOTIDE SEQUENCE</scope>
</reference>
<dbReference type="AlphaFoldDB" id="A0AAV1CKE2"/>
<feature type="compositionally biased region" description="Basic and acidic residues" evidence="1">
    <location>
        <begin position="144"/>
        <end position="153"/>
    </location>
</feature>
<sequence>MLWRKCIAPKFIYSCRVQTILSNINYNSEWRIINRLDCHQLRSHQPCRNREKNAFANQPTDQGKASAESMIAGSDLLIQPVVSLAQNVVAEGVAPPVVVAQTLTSPNQRDLVVPHVAAANNQRLSLSPMTLKTAASHGQQSKPPEGDDRRDLPKEIPEGELQFLRPSSAQLTLEIFAPIAQSTSAPQDLQISNVEKSNTESSTPQSYPPQKRSIFIFRNLF</sequence>
<proteinExistence type="predicted"/>
<dbReference type="Proteomes" id="UP001161247">
    <property type="component" value="Chromosome 2"/>
</dbReference>
<name>A0AAV1CKE2_OLDCO</name>